<sequence>MDGPLADAARQWDDSAPWIVVAATFPGDAEDLLDALHASTIERRVRREAGSWPAPILAGEEPPRRRPESLTITSRSADPPKDVVVELRAGGSIVAAVQVGSERSRPADGAQVCAIGEGAVAWITAVLLRLTAACAQEVGMDTMTVRADIVDLRPVSADVPLELWSHSQGILQPAGTWRGDDIGEVRLDVRTAECLTPELFLRARAILLGLLDRFGVKDSRHIDEHGVVRRNAFVGHADRIRTWLEALGASSAP</sequence>
<gene>
    <name evidence="2" type="ORF">Ssi02_72630</name>
</gene>
<evidence type="ECO:0000256" key="1">
    <source>
        <dbReference type="SAM" id="MobiDB-lite"/>
    </source>
</evidence>
<feature type="region of interest" description="Disordered" evidence="1">
    <location>
        <begin position="53"/>
        <end position="76"/>
    </location>
</feature>
<reference evidence="2" key="1">
    <citation type="submission" date="2021-01" db="EMBL/GenBank/DDBJ databases">
        <title>Whole genome shotgun sequence of Sinosporangium siamense NBRC 109515.</title>
        <authorList>
            <person name="Komaki H."/>
            <person name="Tamura T."/>
        </authorList>
    </citation>
    <scope>NUCLEOTIDE SEQUENCE</scope>
    <source>
        <strain evidence="2">NBRC 109515</strain>
    </source>
</reference>
<proteinExistence type="predicted"/>
<dbReference type="Proteomes" id="UP000606172">
    <property type="component" value="Unassembled WGS sequence"/>
</dbReference>
<accession>A0A919RPR9</accession>
<evidence type="ECO:0000313" key="3">
    <source>
        <dbReference type="Proteomes" id="UP000606172"/>
    </source>
</evidence>
<evidence type="ECO:0000313" key="2">
    <source>
        <dbReference type="EMBL" id="GII97032.1"/>
    </source>
</evidence>
<protein>
    <submittedName>
        <fullName evidence="2">Uncharacterized protein</fullName>
    </submittedName>
</protein>
<dbReference type="EMBL" id="BOOW01000054">
    <property type="protein sequence ID" value="GII97032.1"/>
    <property type="molecule type" value="Genomic_DNA"/>
</dbReference>
<dbReference type="RefSeq" id="WP_204032349.1">
    <property type="nucleotide sequence ID" value="NZ_BOOW01000054.1"/>
</dbReference>
<keyword evidence="3" id="KW-1185">Reference proteome</keyword>
<organism evidence="2 3">
    <name type="scientific">Sinosporangium siamense</name>
    <dbReference type="NCBI Taxonomy" id="1367973"/>
    <lineage>
        <taxon>Bacteria</taxon>
        <taxon>Bacillati</taxon>
        <taxon>Actinomycetota</taxon>
        <taxon>Actinomycetes</taxon>
        <taxon>Streptosporangiales</taxon>
        <taxon>Streptosporangiaceae</taxon>
        <taxon>Sinosporangium</taxon>
    </lineage>
</organism>
<dbReference type="AlphaFoldDB" id="A0A919RPR9"/>
<name>A0A919RPR9_9ACTN</name>
<comment type="caution">
    <text evidence="2">The sequence shown here is derived from an EMBL/GenBank/DDBJ whole genome shotgun (WGS) entry which is preliminary data.</text>
</comment>